<comment type="similarity">
    <text evidence="1 5">Belongs to the peptidase S8 family.</text>
</comment>
<dbReference type="PROSITE" id="PS00138">
    <property type="entry name" value="SUBTILASE_SER"/>
    <property type="match status" value="1"/>
</dbReference>
<feature type="active site" description="Charge relay system" evidence="5">
    <location>
        <position position="407"/>
    </location>
</feature>
<feature type="region of interest" description="Disordered" evidence="6">
    <location>
        <begin position="471"/>
        <end position="491"/>
    </location>
</feature>
<dbReference type="PRINTS" id="PR00723">
    <property type="entry name" value="SUBTILISIN"/>
</dbReference>
<keyword evidence="3 5" id="KW-0378">Hydrolase</keyword>
<keyword evidence="4 5" id="KW-0720">Serine protease</keyword>
<proteinExistence type="inferred from homology"/>
<comment type="caution">
    <text evidence="8">The sequence shown here is derived from an EMBL/GenBank/DDBJ whole genome shotgun (WGS) entry which is preliminary data.</text>
</comment>
<dbReference type="GO" id="GO:0016787">
    <property type="term" value="F:hydrolase activity"/>
    <property type="evidence" value="ECO:0007669"/>
    <property type="project" value="UniProtKB-KW"/>
</dbReference>
<organism evidence="8 9">
    <name type="scientific">Piscinibacterium candidicorallinum</name>
    <dbReference type="NCBI Taxonomy" id="1793872"/>
    <lineage>
        <taxon>Bacteria</taxon>
        <taxon>Pseudomonadati</taxon>
        <taxon>Pseudomonadota</taxon>
        <taxon>Betaproteobacteria</taxon>
        <taxon>Burkholderiales</taxon>
        <taxon>Piscinibacterium</taxon>
    </lineage>
</organism>
<dbReference type="InterPro" id="IPR034176">
    <property type="entry name" value="Peptidases_S8_13"/>
</dbReference>
<evidence type="ECO:0000256" key="3">
    <source>
        <dbReference type="ARBA" id="ARBA00022801"/>
    </source>
</evidence>
<dbReference type="InterPro" id="IPR050131">
    <property type="entry name" value="Peptidase_S8_subtilisin-like"/>
</dbReference>
<feature type="compositionally biased region" description="Polar residues" evidence="6">
    <location>
        <begin position="479"/>
        <end position="491"/>
    </location>
</feature>
<evidence type="ECO:0000256" key="4">
    <source>
        <dbReference type="ARBA" id="ARBA00022825"/>
    </source>
</evidence>
<feature type="domain" description="Peptidase S8/S53" evidence="7">
    <location>
        <begin position="157"/>
        <end position="453"/>
    </location>
</feature>
<keyword evidence="2 5" id="KW-0645">Protease</keyword>
<dbReference type="InterPro" id="IPR022398">
    <property type="entry name" value="Peptidase_S8_His-AS"/>
</dbReference>
<evidence type="ECO:0000256" key="6">
    <source>
        <dbReference type="SAM" id="MobiDB-lite"/>
    </source>
</evidence>
<dbReference type="InterPro" id="IPR036852">
    <property type="entry name" value="Peptidase_S8/S53_dom_sf"/>
</dbReference>
<dbReference type="CDD" id="cd07496">
    <property type="entry name" value="Peptidases_S8_13"/>
    <property type="match status" value="1"/>
</dbReference>
<accession>A0ABV7GY81</accession>
<dbReference type="PROSITE" id="PS00137">
    <property type="entry name" value="SUBTILASE_HIS"/>
    <property type="match status" value="1"/>
</dbReference>
<dbReference type="InterPro" id="IPR023828">
    <property type="entry name" value="Peptidase_S8_Ser-AS"/>
</dbReference>
<dbReference type="Pfam" id="PF00082">
    <property type="entry name" value="Peptidase_S8"/>
    <property type="match status" value="1"/>
</dbReference>
<evidence type="ECO:0000313" key="9">
    <source>
        <dbReference type="Proteomes" id="UP001595556"/>
    </source>
</evidence>
<evidence type="ECO:0000256" key="5">
    <source>
        <dbReference type="PROSITE-ProRule" id="PRU01240"/>
    </source>
</evidence>
<dbReference type="SUPFAM" id="SSF52743">
    <property type="entry name" value="Subtilisin-like"/>
    <property type="match status" value="1"/>
</dbReference>
<name>A0ABV7GY81_9BURK</name>
<evidence type="ECO:0000256" key="2">
    <source>
        <dbReference type="ARBA" id="ARBA00022670"/>
    </source>
</evidence>
<gene>
    <name evidence="8" type="ORF">ACFOEN_03120</name>
</gene>
<dbReference type="EMBL" id="JBHRTI010000003">
    <property type="protein sequence ID" value="MFC3146629.1"/>
    <property type="molecule type" value="Genomic_DNA"/>
</dbReference>
<dbReference type="SUPFAM" id="SSF89260">
    <property type="entry name" value="Collagen-binding domain"/>
    <property type="match status" value="1"/>
</dbReference>
<dbReference type="InterPro" id="IPR015500">
    <property type="entry name" value="Peptidase_S8_subtilisin-rel"/>
</dbReference>
<dbReference type="PANTHER" id="PTHR43806">
    <property type="entry name" value="PEPTIDASE S8"/>
    <property type="match status" value="1"/>
</dbReference>
<evidence type="ECO:0000313" key="8">
    <source>
        <dbReference type="EMBL" id="MFC3146629.1"/>
    </source>
</evidence>
<keyword evidence="9" id="KW-1185">Reference proteome</keyword>
<evidence type="ECO:0000259" key="7">
    <source>
        <dbReference type="Pfam" id="PF00082"/>
    </source>
</evidence>
<dbReference type="Proteomes" id="UP001595556">
    <property type="component" value="Unassembled WGS sequence"/>
</dbReference>
<feature type="active site" description="Charge relay system" evidence="5">
    <location>
        <position position="227"/>
    </location>
</feature>
<protein>
    <submittedName>
        <fullName evidence="8">S8 family peptidase</fullName>
        <ecNumber evidence="8">3.4.-.-</ecNumber>
    </submittedName>
</protein>
<sequence length="600" mass="60440">MAVALALGAVAGAQAGGKPQGADRSAAQPVTDRIIVKYRDGAIAPVTAANARLAGPSAAQARVMSDAANEVGLRISHLRRNALQAHVMKLERFATKPELDRVLARIKADPNVEYAEPDRIMQVMFTPNDTRYGEQWHYFEATAGINLPAAWDKATGVGINVAVIDTGYRAHPDLAANIVGGYDMINDTAVSVDGNGRDADATDPGDWYTNSACGPAPAPPSSDSSWHGTHVAGTIAAVTNNGVGVAGVAFNSKVVPIRALGRCGGYTSDIADGIIWASGGAVAGLPANPNPARVLNLSLGGGGACDTTSQNAINSARSRNAVVVVAAGNSNVNASNASPANCQGVITVAAVGRNGGKANYSNFGAAVAVAAPGGNMSTGTANGVLSTLNAGAQGPGADNYEFYQGTSMATPHVAGVVALMLSKNASLTPDQVKTILQNTARPFPATCSQCGSGIIDANAAVDAAMGNGGGGGGGGGTGPTINETTASNNTRGTAQAITTANTTVNGSISSRTDTDFYSVSLPAGATLTATLTPPSNADYDIQIQNSAGTVIARSELGTGQVDTASVRNSGTTATTVFVRVVYYSGATGTTSGRYTLRLGW</sequence>
<dbReference type="PROSITE" id="PS51892">
    <property type="entry name" value="SUBTILASE"/>
    <property type="match status" value="1"/>
</dbReference>
<reference evidence="9" key="1">
    <citation type="journal article" date="2019" name="Int. J. Syst. Evol. Microbiol.">
        <title>The Global Catalogue of Microorganisms (GCM) 10K type strain sequencing project: providing services to taxonomists for standard genome sequencing and annotation.</title>
        <authorList>
            <consortium name="The Broad Institute Genomics Platform"/>
            <consortium name="The Broad Institute Genome Sequencing Center for Infectious Disease"/>
            <person name="Wu L."/>
            <person name="Ma J."/>
        </authorList>
    </citation>
    <scope>NUCLEOTIDE SEQUENCE [LARGE SCALE GENOMIC DNA]</scope>
    <source>
        <strain evidence="9">KCTC 52168</strain>
    </source>
</reference>
<feature type="active site" description="Charge relay system" evidence="5">
    <location>
        <position position="165"/>
    </location>
</feature>
<dbReference type="Gene3D" id="2.60.120.380">
    <property type="match status" value="1"/>
</dbReference>
<dbReference type="EC" id="3.4.-.-" evidence="8"/>
<dbReference type="PANTHER" id="PTHR43806:SF11">
    <property type="entry name" value="CEREVISIN-RELATED"/>
    <property type="match status" value="1"/>
</dbReference>
<evidence type="ECO:0000256" key="1">
    <source>
        <dbReference type="ARBA" id="ARBA00011073"/>
    </source>
</evidence>
<dbReference type="Gene3D" id="3.40.50.200">
    <property type="entry name" value="Peptidase S8/S53 domain"/>
    <property type="match status" value="1"/>
</dbReference>
<dbReference type="InterPro" id="IPR000209">
    <property type="entry name" value="Peptidase_S8/S53_dom"/>
</dbReference>